<evidence type="ECO:0000313" key="2">
    <source>
        <dbReference type="Proteomes" id="UP000821865"/>
    </source>
</evidence>
<dbReference type="EMBL" id="CM023471">
    <property type="protein sequence ID" value="KAH7965944.1"/>
    <property type="molecule type" value="Genomic_DNA"/>
</dbReference>
<name>A0ACB8DCU3_DERSI</name>
<keyword evidence="2" id="KW-1185">Reference proteome</keyword>
<gene>
    <name evidence="1" type="ORF">HPB49_012275</name>
</gene>
<proteinExistence type="predicted"/>
<sequence>MTEAFAEEPLLPYDKVVDEDTTEAVDVSRLVEESAFDFRLRELEKQQELAEAKMPLDDGDEPDPSLSPVEEYSKEERDEENNVSLIAQQPLITSPLAPQKPSAAAEGDQIVEIEDLGFELAPKKNASSSQGRLLVPIVDDSFETDELANATVNATIETTLDIGDNVMDKELANLTMTDAKMKRRKYSIASRIRLANETLYKERLNTTSSSGARLTDSKLQVICHDFGQGASERWVKQLKDAILKEGKDNHVLVVGWRQAASRNYWTAVANSRPVGRKLACLLRRLRDERGLRLRSVHLVGLGLGAHVARYAAVSVIHKLCERVGRVTGELGRPRT</sequence>
<evidence type="ECO:0000313" key="1">
    <source>
        <dbReference type="EMBL" id="KAH7965944.1"/>
    </source>
</evidence>
<comment type="caution">
    <text evidence="1">The sequence shown here is derived from an EMBL/GenBank/DDBJ whole genome shotgun (WGS) entry which is preliminary data.</text>
</comment>
<reference evidence="1" key="1">
    <citation type="submission" date="2020-05" db="EMBL/GenBank/DDBJ databases">
        <title>Large-scale comparative analyses of tick genomes elucidate their genetic diversity and vector capacities.</title>
        <authorList>
            <person name="Jia N."/>
            <person name="Wang J."/>
            <person name="Shi W."/>
            <person name="Du L."/>
            <person name="Sun Y."/>
            <person name="Zhan W."/>
            <person name="Jiang J."/>
            <person name="Wang Q."/>
            <person name="Zhang B."/>
            <person name="Ji P."/>
            <person name="Sakyi L.B."/>
            <person name="Cui X."/>
            <person name="Yuan T."/>
            <person name="Jiang B."/>
            <person name="Yang W."/>
            <person name="Lam T.T.-Y."/>
            <person name="Chang Q."/>
            <person name="Ding S."/>
            <person name="Wang X."/>
            <person name="Zhu J."/>
            <person name="Ruan X."/>
            <person name="Zhao L."/>
            <person name="Wei J."/>
            <person name="Que T."/>
            <person name="Du C."/>
            <person name="Cheng J."/>
            <person name="Dai P."/>
            <person name="Han X."/>
            <person name="Huang E."/>
            <person name="Gao Y."/>
            <person name="Liu J."/>
            <person name="Shao H."/>
            <person name="Ye R."/>
            <person name="Li L."/>
            <person name="Wei W."/>
            <person name="Wang X."/>
            <person name="Wang C."/>
            <person name="Yang T."/>
            <person name="Huo Q."/>
            <person name="Li W."/>
            <person name="Guo W."/>
            <person name="Chen H."/>
            <person name="Zhou L."/>
            <person name="Ni X."/>
            <person name="Tian J."/>
            <person name="Zhou Y."/>
            <person name="Sheng Y."/>
            <person name="Liu T."/>
            <person name="Pan Y."/>
            <person name="Xia L."/>
            <person name="Li J."/>
            <person name="Zhao F."/>
            <person name="Cao W."/>
        </authorList>
    </citation>
    <scope>NUCLEOTIDE SEQUENCE</scope>
    <source>
        <strain evidence="1">Dsil-2018</strain>
    </source>
</reference>
<dbReference type="Proteomes" id="UP000821865">
    <property type="component" value="Chromosome 2"/>
</dbReference>
<accession>A0ACB8DCU3</accession>
<protein>
    <submittedName>
        <fullName evidence="1">Uncharacterized protein</fullName>
    </submittedName>
</protein>
<organism evidence="1 2">
    <name type="scientific">Dermacentor silvarum</name>
    <name type="common">Tick</name>
    <dbReference type="NCBI Taxonomy" id="543639"/>
    <lineage>
        <taxon>Eukaryota</taxon>
        <taxon>Metazoa</taxon>
        <taxon>Ecdysozoa</taxon>
        <taxon>Arthropoda</taxon>
        <taxon>Chelicerata</taxon>
        <taxon>Arachnida</taxon>
        <taxon>Acari</taxon>
        <taxon>Parasitiformes</taxon>
        <taxon>Ixodida</taxon>
        <taxon>Ixodoidea</taxon>
        <taxon>Ixodidae</taxon>
        <taxon>Rhipicephalinae</taxon>
        <taxon>Dermacentor</taxon>
    </lineage>
</organism>